<dbReference type="InterPro" id="IPR006427">
    <property type="entry name" value="Portal_HK97"/>
</dbReference>
<gene>
    <name evidence="1" type="ORF">M3M39_04945</name>
</gene>
<evidence type="ECO:0000313" key="1">
    <source>
        <dbReference type="EMBL" id="USS87471.1"/>
    </source>
</evidence>
<dbReference type="NCBIfam" id="TIGR01537">
    <property type="entry name" value="portal_HK97"/>
    <property type="match status" value="1"/>
</dbReference>
<accession>A0ABY5BU00</accession>
<dbReference type="Pfam" id="PF04860">
    <property type="entry name" value="Phage_portal"/>
    <property type="match status" value="1"/>
</dbReference>
<dbReference type="Proteomes" id="UP001057025">
    <property type="component" value="Chromosome"/>
</dbReference>
<organism evidence="1 2">
    <name type="scientific">Fructilactobacillus hinvesii</name>
    <dbReference type="NCBI Taxonomy" id="2940300"/>
    <lineage>
        <taxon>Bacteria</taxon>
        <taxon>Bacillati</taxon>
        <taxon>Bacillota</taxon>
        <taxon>Bacilli</taxon>
        <taxon>Lactobacillales</taxon>
        <taxon>Lactobacillaceae</taxon>
        <taxon>Fructilactobacillus</taxon>
    </lineage>
</organism>
<evidence type="ECO:0000313" key="2">
    <source>
        <dbReference type="Proteomes" id="UP001057025"/>
    </source>
</evidence>
<sequence length="386" mass="42650">MGLLNLSNLFKGVTTPQPNVPEDPRNFLNPDLGLFDDATVPSTDYLKNSSLFAILSYITNDLCSGKFVVPNRPQTQALLQNPSKLTSGASFWQSMFMNLLTNGESFAYRQRSSNQQDFQWIPLRQTQVTTFVLADASGLVYNITFDEPSLGTMHNVSMNDMIHLKLVSNNGGLTGISPLLSLKEEMTIQQKSNALTQRALDQGNSVHGVVKENKEGLLNEKEKLLRARKLSREMRETGLVVVDDLEDFTPVELKSDVANLLKQTDWTTDQFCKVYGVPPSLFGGTGDQQSSVDMEADIYSRALNRFKNQIISELKFKLQTDVDLDLRSVTDPDGRKYAETIANLTSKGAIDGQTAVKMLNAIGFVADDLMADAMKGGENNGDNNSN</sequence>
<dbReference type="InterPro" id="IPR006944">
    <property type="entry name" value="Phage/GTA_portal"/>
</dbReference>
<dbReference type="EMBL" id="CP097118">
    <property type="protein sequence ID" value="USS87471.1"/>
    <property type="molecule type" value="Genomic_DNA"/>
</dbReference>
<keyword evidence="2" id="KW-1185">Reference proteome</keyword>
<name>A0ABY5BU00_9LACO</name>
<reference evidence="1" key="1">
    <citation type="submission" date="2022-05" db="EMBL/GenBank/DDBJ databases">
        <authorList>
            <person name="Oliphant S.A."/>
            <person name="Watson-Haigh N.S."/>
            <person name="Sumby K.M."/>
            <person name="Gardner J.M."/>
            <person name="Jiranek V."/>
        </authorList>
    </citation>
    <scope>NUCLEOTIDE SEQUENCE</scope>
    <source>
        <strain evidence="1">KI11_C11</strain>
    </source>
</reference>
<protein>
    <submittedName>
        <fullName evidence="1">Phage portal protein</fullName>
    </submittedName>
</protein>
<proteinExistence type="predicted"/>
<dbReference type="RefSeq" id="WP_252796767.1">
    <property type="nucleotide sequence ID" value="NZ_CP097118.1"/>
</dbReference>